<reference evidence="1 2" key="1">
    <citation type="submission" date="2021-08" db="EMBL/GenBank/DDBJ databases">
        <title>Complete genome sequence of Leptospira kobayashii strain E30.</title>
        <authorList>
            <person name="Nakao R."/>
            <person name="Nakamura S."/>
            <person name="Masuzawa T."/>
            <person name="Koizumi N."/>
        </authorList>
    </citation>
    <scope>NUCLEOTIDE SEQUENCE [LARGE SCALE GENOMIC DNA]</scope>
    <source>
        <strain evidence="1 2">E30</strain>
    </source>
</reference>
<name>A0ABN6KK42_9LEPT</name>
<gene>
    <name evidence="1" type="ORF">LPTSP3_g21750</name>
</gene>
<keyword evidence="2" id="KW-1185">Reference proteome</keyword>
<organism evidence="1 2">
    <name type="scientific">Leptospira kobayashii</name>
    <dbReference type="NCBI Taxonomy" id="1917830"/>
    <lineage>
        <taxon>Bacteria</taxon>
        <taxon>Pseudomonadati</taxon>
        <taxon>Spirochaetota</taxon>
        <taxon>Spirochaetia</taxon>
        <taxon>Leptospirales</taxon>
        <taxon>Leptospiraceae</taxon>
        <taxon>Leptospira</taxon>
    </lineage>
</organism>
<sequence length="219" mass="24882">MVLNHCTTVGFHSDSQRAAINFGPPAEIKICTILETGVSEEETNKLFDYWNEELNLYSLKVIPLIYRKMARPGFTGGAIFSYLYDLELEPGCDRILYLKGRTIGDIVYEFFTLGIFLGVGLKLEIHGAVDSKTHSRGYIKSKYISTLQILFTSPESTLVHEGYHMLGCGHQLFMEKCYIQIQKIKTLAREKETEEGFFPTITPEGKKFQTRSAVLSEMQ</sequence>
<protein>
    <submittedName>
        <fullName evidence="1">Uncharacterized protein</fullName>
    </submittedName>
</protein>
<evidence type="ECO:0000313" key="1">
    <source>
        <dbReference type="EMBL" id="BDA79245.1"/>
    </source>
</evidence>
<accession>A0ABN6KK42</accession>
<dbReference type="Proteomes" id="UP000245263">
    <property type="component" value="Chromosome 1"/>
</dbReference>
<proteinExistence type="predicted"/>
<dbReference type="EMBL" id="AP025028">
    <property type="protein sequence ID" value="BDA79245.1"/>
    <property type="molecule type" value="Genomic_DNA"/>
</dbReference>
<evidence type="ECO:0000313" key="2">
    <source>
        <dbReference type="Proteomes" id="UP000245263"/>
    </source>
</evidence>